<keyword evidence="2" id="KW-1185">Reference proteome</keyword>
<accession>A0A849BUC4</accession>
<dbReference type="EMBL" id="JABEMA010000241">
    <property type="protein sequence ID" value="NNH24014.1"/>
    <property type="molecule type" value="Genomic_DNA"/>
</dbReference>
<dbReference type="PANTHER" id="PTHR38479">
    <property type="entry name" value="LMO0824 PROTEIN"/>
    <property type="match status" value="1"/>
</dbReference>
<dbReference type="AlphaFoldDB" id="A0A849BUC4"/>
<dbReference type="Proteomes" id="UP000555552">
    <property type="component" value="Unassembled WGS sequence"/>
</dbReference>
<dbReference type="Pfam" id="PF06224">
    <property type="entry name" value="AlkZ-like"/>
    <property type="match status" value="1"/>
</dbReference>
<organism evidence="1 2">
    <name type="scientific">Pseudokineococcus marinus</name>
    <dbReference type="NCBI Taxonomy" id="351215"/>
    <lineage>
        <taxon>Bacteria</taxon>
        <taxon>Bacillati</taxon>
        <taxon>Actinomycetota</taxon>
        <taxon>Actinomycetes</taxon>
        <taxon>Kineosporiales</taxon>
        <taxon>Kineosporiaceae</taxon>
        <taxon>Pseudokineococcus</taxon>
    </lineage>
</organism>
<name>A0A849BUC4_9ACTN</name>
<sequence>MARPAAPVVRTSRARALAARLVAQQLDARVPAVRDLAVLDVGLAETPYGSARVAAAARAEGDVADVGRPDGPFPAAWALRGAPHAHRREDLPALARAVHPVSDEDVRARLTSPQAAGGRDLGLEAWRLVTAAVRAVVAEHGGVVAKGDLSRGASDRVPASLTHWCASCDAQHLSALTFQPAGLQAGLVLDTSARALLLRSTPDWPEDLGVPAPRALSGLLRRLVDLHGPVAPGDLAALVGTSARVLRAVLPDDLLPVEVDGRATLATPSLVALLEDPDVEARAAGTVRLLPPGDPWLQSRDRAVTVPEPARRREVWRMLGNPGAVLAGTEVVGTWRAKAGPRRAAGRRDDVTASLFLDQPGGVRAALEDEARRVALARGADDVGLLVGPA</sequence>
<dbReference type="PANTHER" id="PTHR38479:SF2">
    <property type="entry name" value="WINGED HELIX DNA-BINDING DOMAIN-CONTAINING PROTEIN"/>
    <property type="match status" value="1"/>
</dbReference>
<protein>
    <submittedName>
        <fullName evidence="1">Winged helix DNA-binding domain-containing protein</fullName>
    </submittedName>
</protein>
<gene>
    <name evidence="1" type="ORF">HLB09_13130</name>
</gene>
<evidence type="ECO:0000313" key="2">
    <source>
        <dbReference type="Proteomes" id="UP000555552"/>
    </source>
</evidence>
<evidence type="ECO:0000313" key="1">
    <source>
        <dbReference type="EMBL" id="NNH24014.1"/>
    </source>
</evidence>
<proteinExistence type="predicted"/>
<dbReference type="RefSeq" id="WP_171203790.1">
    <property type="nucleotide sequence ID" value="NZ_BAAANP010000003.1"/>
</dbReference>
<keyword evidence="1" id="KW-0238">DNA-binding</keyword>
<dbReference type="GO" id="GO:0003677">
    <property type="term" value="F:DNA binding"/>
    <property type="evidence" value="ECO:0007669"/>
    <property type="project" value="UniProtKB-KW"/>
</dbReference>
<reference evidence="1 2" key="1">
    <citation type="submission" date="2020-05" db="EMBL/GenBank/DDBJ databases">
        <title>MicrobeNet Type strains.</title>
        <authorList>
            <person name="Nicholson A.C."/>
        </authorList>
    </citation>
    <scope>NUCLEOTIDE SEQUENCE [LARGE SCALE GENOMIC DNA]</scope>
    <source>
        <strain evidence="1 2">JCM 14547</strain>
    </source>
</reference>
<dbReference type="InterPro" id="IPR009351">
    <property type="entry name" value="AlkZ-like"/>
</dbReference>
<comment type="caution">
    <text evidence="1">The sequence shown here is derived from an EMBL/GenBank/DDBJ whole genome shotgun (WGS) entry which is preliminary data.</text>
</comment>